<keyword evidence="3" id="KW-0812">Transmembrane</keyword>
<keyword evidence="5" id="KW-0472">Membrane</keyword>
<dbReference type="GO" id="GO:0016020">
    <property type="term" value="C:membrane"/>
    <property type="evidence" value="ECO:0007669"/>
    <property type="project" value="UniProtKB-SubCell"/>
</dbReference>
<dbReference type="PANTHER" id="PTHR31113:SF6">
    <property type="entry name" value="UPF0496 PROTEIN 3"/>
    <property type="match status" value="1"/>
</dbReference>
<accession>A0A166A199</accession>
<dbReference type="InterPro" id="IPR007749">
    <property type="entry name" value="DUF677"/>
</dbReference>
<comment type="similarity">
    <text evidence="2">Belongs to the UPF0496 family.</text>
</comment>
<name>A0A166A199_DAUCS</name>
<proteinExistence type="inferred from homology"/>
<keyword evidence="7" id="KW-1185">Reference proteome</keyword>
<protein>
    <submittedName>
        <fullName evidence="6">Uncharacterized protein</fullName>
    </submittedName>
</protein>
<dbReference type="Proteomes" id="UP000077755">
    <property type="component" value="Chromosome 3"/>
</dbReference>
<evidence type="ECO:0000256" key="3">
    <source>
        <dbReference type="ARBA" id="ARBA00022692"/>
    </source>
</evidence>
<dbReference type="OMA" id="NDELEHM"/>
<sequence>METQEDSVELDLREEYANAFRTESYIDFWTCVISLKDGGASAKSKPINSTTAARLPSYRLFAEHLLNPDQPTVIQILNLAPIKPKNHSLLLDYFLETSNASILCGILLKDIGHVRTRYSSLKLILKSLETPSQMTHLPLILTQLNDFCQTSNPFIKSPSSPHNIQTLQTSCFNLLKRLEVNRDKTRSKLRTLSKIKLGSAIILITITASLTIIIVAHALVALMAAPTIVLTTASTKQLAKWSAQVDVAAKGTYILSRDLDTISRLVARLGDELEHMRKMVRFWLKRGEDQLQASGEVARQLKKNDLSFCSQLDELEEHLYLCFMTVNRARNLVIREINDPDTTS</sequence>
<dbReference type="EMBL" id="CP093345">
    <property type="protein sequence ID" value="WOG91358.1"/>
    <property type="molecule type" value="Genomic_DNA"/>
</dbReference>
<keyword evidence="4" id="KW-1133">Transmembrane helix</keyword>
<dbReference type="AlphaFoldDB" id="A0A166A199"/>
<dbReference type="Gramene" id="KZN00626">
    <property type="protein sequence ID" value="KZN00626"/>
    <property type="gene ID" value="DCAR_009380"/>
</dbReference>
<gene>
    <name evidence="6" type="ORF">DCAR_0310607</name>
</gene>
<evidence type="ECO:0000256" key="2">
    <source>
        <dbReference type="ARBA" id="ARBA00009074"/>
    </source>
</evidence>
<evidence type="ECO:0000256" key="4">
    <source>
        <dbReference type="ARBA" id="ARBA00022989"/>
    </source>
</evidence>
<reference evidence="6" key="1">
    <citation type="journal article" date="2016" name="Nat. Genet.">
        <title>A high-quality carrot genome assembly provides new insights into carotenoid accumulation and asterid genome evolution.</title>
        <authorList>
            <person name="Iorizzo M."/>
            <person name="Ellison S."/>
            <person name="Senalik D."/>
            <person name="Zeng P."/>
            <person name="Satapoomin P."/>
            <person name="Huang J."/>
            <person name="Bowman M."/>
            <person name="Iovene M."/>
            <person name="Sanseverino W."/>
            <person name="Cavagnaro P."/>
            <person name="Yildiz M."/>
            <person name="Macko-Podgorni A."/>
            <person name="Moranska E."/>
            <person name="Grzebelus E."/>
            <person name="Grzebelus D."/>
            <person name="Ashrafi H."/>
            <person name="Zheng Z."/>
            <person name="Cheng S."/>
            <person name="Spooner D."/>
            <person name="Van Deynze A."/>
            <person name="Simon P."/>
        </authorList>
    </citation>
    <scope>NUCLEOTIDE SEQUENCE</scope>
    <source>
        <tissue evidence="6">Leaf</tissue>
    </source>
</reference>
<reference evidence="6" key="2">
    <citation type="submission" date="2022-03" db="EMBL/GenBank/DDBJ databases">
        <title>Draft title - Genomic analysis of global carrot germplasm unveils the trajectory of domestication and the origin of high carotenoid orange carrot.</title>
        <authorList>
            <person name="Iorizzo M."/>
            <person name="Ellison S."/>
            <person name="Senalik D."/>
            <person name="Macko-Podgorni A."/>
            <person name="Grzebelus D."/>
            <person name="Bostan H."/>
            <person name="Rolling W."/>
            <person name="Curaba J."/>
            <person name="Simon P."/>
        </authorList>
    </citation>
    <scope>NUCLEOTIDE SEQUENCE</scope>
    <source>
        <tissue evidence="6">Leaf</tissue>
    </source>
</reference>
<dbReference type="Pfam" id="PF05055">
    <property type="entry name" value="DUF677"/>
    <property type="match status" value="1"/>
</dbReference>
<dbReference type="PANTHER" id="PTHR31113">
    <property type="entry name" value="UPF0496 PROTEIN 3-RELATED"/>
    <property type="match status" value="1"/>
</dbReference>
<organism evidence="6 7">
    <name type="scientific">Daucus carota subsp. sativus</name>
    <name type="common">Carrot</name>
    <dbReference type="NCBI Taxonomy" id="79200"/>
    <lineage>
        <taxon>Eukaryota</taxon>
        <taxon>Viridiplantae</taxon>
        <taxon>Streptophyta</taxon>
        <taxon>Embryophyta</taxon>
        <taxon>Tracheophyta</taxon>
        <taxon>Spermatophyta</taxon>
        <taxon>Magnoliopsida</taxon>
        <taxon>eudicotyledons</taxon>
        <taxon>Gunneridae</taxon>
        <taxon>Pentapetalae</taxon>
        <taxon>asterids</taxon>
        <taxon>campanulids</taxon>
        <taxon>Apiales</taxon>
        <taxon>Apiaceae</taxon>
        <taxon>Apioideae</taxon>
        <taxon>Scandiceae</taxon>
        <taxon>Daucinae</taxon>
        <taxon>Daucus</taxon>
        <taxon>Daucus sect. Daucus</taxon>
    </lineage>
</organism>
<evidence type="ECO:0000256" key="5">
    <source>
        <dbReference type="ARBA" id="ARBA00023136"/>
    </source>
</evidence>
<evidence type="ECO:0000256" key="1">
    <source>
        <dbReference type="ARBA" id="ARBA00004370"/>
    </source>
</evidence>
<comment type="subcellular location">
    <subcellularLocation>
        <location evidence="1">Membrane</location>
    </subcellularLocation>
</comment>
<evidence type="ECO:0000313" key="7">
    <source>
        <dbReference type="Proteomes" id="UP000077755"/>
    </source>
</evidence>
<evidence type="ECO:0000313" key="6">
    <source>
        <dbReference type="EMBL" id="WOG91358.1"/>
    </source>
</evidence>